<keyword evidence="1" id="KW-1185">Reference proteome</keyword>
<proteinExistence type="predicted"/>
<organism evidence="1 2">
    <name type="scientific">Panagrolaimus superbus</name>
    <dbReference type="NCBI Taxonomy" id="310955"/>
    <lineage>
        <taxon>Eukaryota</taxon>
        <taxon>Metazoa</taxon>
        <taxon>Ecdysozoa</taxon>
        <taxon>Nematoda</taxon>
        <taxon>Chromadorea</taxon>
        <taxon>Rhabditida</taxon>
        <taxon>Tylenchina</taxon>
        <taxon>Panagrolaimomorpha</taxon>
        <taxon>Panagrolaimoidea</taxon>
        <taxon>Panagrolaimidae</taxon>
        <taxon>Panagrolaimus</taxon>
    </lineage>
</organism>
<dbReference type="AlphaFoldDB" id="A0A914YCT3"/>
<protein>
    <submittedName>
        <fullName evidence="2">Uncharacterized protein</fullName>
    </submittedName>
</protein>
<dbReference type="WBParaSite" id="PSU_v2.g18045.t1">
    <property type="protein sequence ID" value="PSU_v2.g18045.t1"/>
    <property type="gene ID" value="PSU_v2.g18045"/>
</dbReference>
<accession>A0A914YCT3</accession>
<name>A0A914YCT3_9BILA</name>
<dbReference type="Proteomes" id="UP000887577">
    <property type="component" value="Unplaced"/>
</dbReference>
<sequence>MASPFQRNENTVQLFLSTEPQKLYYKGPCAVDIKVLSQLFIVEPCDKDTNAVEISNILCHISTQNNIALIFPTVEACKTVYDIIFKYQVDVKQEVDDLLSNHQLQNQILIPLFNEAKSNSLIHERTKHCIIDMLQDLASAAAEEILRNTNMKSELNEPLPFESQPSSKESSPTLCDTLASIVNQPLDRFFNKKKI</sequence>
<reference evidence="2" key="1">
    <citation type="submission" date="2022-11" db="UniProtKB">
        <authorList>
            <consortium name="WormBaseParasite"/>
        </authorList>
    </citation>
    <scope>IDENTIFICATION</scope>
</reference>
<evidence type="ECO:0000313" key="2">
    <source>
        <dbReference type="WBParaSite" id="PSU_v2.g18045.t1"/>
    </source>
</evidence>
<evidence type="ECO:0000313" key="1">
    <source>
        <dbReference type="Proteomes" id="UP000887577"/>
    </source>
</evidence>